<organism evidence="1 2">
    <name type="scientific">Enterocloster lavalensis</name>
    <dbReference type="NCBI Taxonomy" id="460384"/>
    <lineage>
        <taxon>Bacteria</taxon>
        <taxon>Bacillati</taxon>
        <taxon>Bacillota</taxon>
        <taxon>Clostridia</taxon>
        <taxon>Lachnospirales</taxon>
        <taxon>Lachnospiraceae</taxon>
        <taxon>Enterocloster</taxon>
    </lineage>
</organism>
<sequence length="169" mass="19273">MNDLTRTTITSMEAAEWCGKDHAKLLRDIRNYISQLGEAKIGFTDFFKESNYVTDQNKTLPCFLVTKKGCEFIAHKMTGQKGTEFTARYINRFHEMESGKLPCPLNPQIASSVAELGRVTERIMRKQGSPAYKIAEAFKLECEQFGIQLPADFVKVPEYTQMALSEFLR</sequence>
<protein>
    <submittedName>
        <fullName evidence="1">Phage regulatory protein, rha family</fullName>
    </submittedName>
</protein>
<dbReference type="STRING" id="460384.SAMN05216313_13263"/>
<proteinExistence type="predicted"/>
<keyword evidence="2" id="KW-1185">Reference proteome</keyword>
<accession>A0A1I0JMK5</accession>
<dbReference type="RefSeq" id="WP_092369557.1">
    <property type="nucleotide sequence ID" value="NZ_FOIM01000032.1"/>
</dbReference>
<dbReference type="Pfam" id="PF09669">
    <property type="entry name" value="Phage_pRha"/>
    <property type="match status" value="1"/>
</dbReference>
<dbReference type="AlphaFoldDB" id="A0A1I0JMK5"/>
<dbReference type="Proteomes" id="UP000198508">
    <property type="component" value="Unassembled WGS sequence"/>
</dbReference>
<gene>
    <name evidence="1" type="ORF">SAMN05216313_13263</name>
</gene>
<evidence type="ECO:0000313" key="1">
    <source>
        <dbReference type="EMBL" id="SEU11671.1"/>
    </source>
</evidence>
<reference evidence="2" key="1">
    <citation type="submission" date="2016-10" db="EMBL/GenBank/DDBJ databases">
        <authorList>
            <person name="Varghese N."/>
            <person name="Submissions S."/>
        </authorList>
    </citation>
    <scope>NUCLEOTIDE SEQUENCE [LARGE SCALE GENOMIC DNA]</scope>
    <source>
        <strain evidence="2">NLAE-zl-G277</strain>
    </source>
</reference>
<dbReference type="InterPro" id="IPR014054">
    <property type="entry name" value="Phage_regulatory_Rha"/>
</dbReference>
<name>A0A1I0JMK5_9FIRM</name>
<evidence type="ECO:0000313" key="2">
    <source>
        <dbReference type="Proteomes" id="UP000198508"/>
    </source>
</evidence>
<dbReference type="EMBL" id="FOIM01000032">
    <property type="protein sequence ID" value="SEU11671.1"/>
    <property type="molecule type" value="Genomic_DNA"/>
</dbReference>
<dbReference type="NCBIfam" id="TIGR02681">
    <property type="entry name" value="phage_pRha"/>
    <property type="match status" value="1"/>
</dbReference>